<dbReference type="InterPro" id="IPR036388">
    <property type="entry name" value="WH-like_DNA-bd_sf"/>
</dbReference>
<feature type="domain" description="HTH marR-type" evidence="4">
    <location>
        <begin position="30"/>
        <end position="163"/>
    </location>
</feature>
<dbReference type="SUPFAM" id="SSF46785">
    <property type="entry name" value="Winged helix' DNA-binding domain"/>
    <property type="match status" value="1"/>
</dbReference>
<gene>
    <name evidence="5" type="ORF">ACFQ34_23095</name>
</gene>
<dbReference type="InterPro" id="IPR000835">
    <property type="entry name" value="HTH_MarR-typ"/>
</dbReference>
<dbReference type="PROSITE" id="PS01117">
    <property type="entry name" value="HTH_MARR_1"/>
    <property type="match status" value="1"/>
</dbReference>
<dbReference type="InterPro" id="IPR039422">
    <property type="entry name" value="MarR/SlyA-like"/>
</dbReference>
<sequence>MRMVGNAEMSISDQVARTASQFGPEFDATSLTLTMTLYRAMAVFDRAHASELAPHGLNLVQFNVISVLNRADGPMTMGDLAQAVSVRPANLTSVIDGLVKRGLVDRELNPDDRRSFLVRVSGAGEQFLATFLPDHWSFLETVTAGLSTRQRTQLSKLLERLTQSVLDAEAGSGEELPLVAGGAARREAKAP</sequence>
<dbReference type="PANTHER" id="PTHR33164:SF43">
    <property type="entry name" value="HTH-TYPE TRANSCRIPTIONAL REPRESSOR YETL"/>
    <property type="match status" value="1"/>
</dbReference>
<dbReference type="InterPro" id="IPR023187">
    <property type="entry name" value="Tscrpt_reg_MarR-type_CS"/>
</dbReference>
<organism evidence="5 6">
    <name type="scientific">Pseudonocardia benzenivorans</name>
    <dbReference type="NCBI Taxonomy" id="228005"/>
    <lineage>
        <taxon>Bacteria</taxon>
        <taxon>Bacillati</taxon>
        <taxon>Actinomycetota</taxon>
        <taxon>Actinomycetes</taxon>
        <taxon>Pseudonocardiales</taxon>
        <taxon>Pseudonocardiaceae</taxon>
        <taxon>Pseudonocardia</taxon>
    </lineage>
</organism>
<proteinExistence type="predicted"/>
<evidence type="ECO:0000256" key="3">
    <source>
        <dbReference type="ARBA" id="ARBA00023163"/>
    </source>
</evidence>
<accession>A0ABW3VND4</accession>
<dbReference type="Proteomes" id="UP001597182">
    <property type="component" value="Unassembled WGS sequence"/>
</dbReference>
<dbReference type="EMBL" id="JBHTMB010000208">
    <property type="protein sequence ID" value="MFD1236188.1"/>
    <property type="molecule type" value="Genomic_DNA"/>
</dbReference>
<dbReference type="SMART" id="SM00347">
    <property type="entry name" value="HTH_MARR"/>
    <property type="match status" value="1"/>
</dbReference>
<evidence type="ECO:0000256" key="2">
    <source>
        <dbReference type="ARBA" id="ARBA00023125"/>
    </source>
</evidence>
<dbReference type="Gene3D" id="1.10.10.10">
    <property type="entry name" value="Winged helix-like DNA-binding domain superfamily/Winged helix DNA-binding domain"/>
    <property type="match status" value="1"/>
</dbReference>
<keyword evidence="2" id="KW-0238">DNA-binding</keyword>
<evidence type="ECO:0000313" key="5">
    <source>
        <dbReference type="EMBL" id="MFD1236188.1"/>
    </source>
</evidence>
<evidence type="ECO:0000256" key="1">
    <source>
        <dbReference type="ARBA" id="ARBA00023015"/>
    </source>
</evidence>
<evidence type="ECO:0000259" key="4">
    <source>
        <dbReference type="PROSITE" id="PS50995"/>
    </source>
</evidence>
<dbReference type="InterPro" id="IPR036390">
    <property type="entry name" value="WH_DNA-bd_sf"/>
</dbReference>
<dbReference type="PANTHER" id="PTHR33164">
    <property type="entry name" value="TRANSCRIPTIONAL REGULATOR, MARR FAMILY"/>
    <property type="match status" value="1"/>
</dbReference>
<dbReference type="RefSeq" id="WP_339124812.1">
    <property type="nucleotide sequence ID" value="NZ_BAABKS010000100.1"/>
</dbReference>
<dbReference type="PROSITE" id="PS50995">
    <property type="entry name" value="HTH_MARR_2"/>
    <property type="match status" value="1"/>
</dbReference>
<keyword evidence="3" id="KW-0804">Transcription</keyword>
<name>A0ABW3VND4_9PSEU</name>
<dbReference type="PRINTS" id="PR00598">
    <property type="entry name" value="HTHMARR"/>
</dbReference>
<keyword evidence="6" id="KW-1185">Reference proteome</keyword>
<dbReference type="Pfam" id="PF12802">
    <property type="entry name" value="MarR_2"/>
    <property type="match status" value="1"/>
</dbReference>
<protein>
    <submittedName>
        <fullName evidence="5">MarR family winged helix-turn-helix transcriptional regulator</fullName>
    </submittedName>
</protein>
<keyword evidence="1" id="KW-0805">Transcription regulation</keyword>
<evidence type="ECO:0000313" key="6">
    <source>
        <dbReference type="Proteomes" id="UP001597182"/>
    </source>
</evidence>
<reference evidence="6" key="1">
    <citation type="journal article" date="2019" name="Int. J. Syst. Evol. Microbiol.">
        <title>The Global Catalogue of Microorganisms (GCM) 10K type strain sequencing project: providing services to taxonomists for standard genome sequencing and annotation.</title>
        <authorList>
            <consortium name="The Broad Institute Genomics Platform"/>
            <consortium name="The Broad Institute Genome Sequencing Center for Infectious Disease"/>
            <person name="Wu L."/>
            <person name="Ma J."/>
        </authorList>
    </citation>
    <scope>NUCLEOTIDE SEQUENCE [LARGE SCALE GENOMIC DNA]</scope>
    <source>
        <strain evidence="6">CCUG 49018</strain>
    </source>
</reference>
<comment type="caution">
    <text evidence="5">The sequence shown here is derived from an EMBL/GenBank/DDBJ whole genome shotgun (WGS) entry which is preliminary data.</text>
</comment>